<organism evidence="2 3">
    <name type="scientific">Scytonema hofmannii PCC 7110</name>
    <dbReference type="NCBI Taxonomy" id="128403"/>
    <lineage>
        <taxon>Bacteria</taxon>
        <taxon>Bacillati</taxon>
        <taxon>Cyanobacteriota</taxon>
        <taxon>Cyanophyceae</taxon>
        <taxon>Nostocales</taxon>
        <taxon>Scytonemataceae</taxon>
        <taxon>Scytonema</taxon>
    </lineage>
</organism>
<dbReference type="InterPro" id="IPR021139">
    <property type="entry name" value="NYN"/>
</dbReference>
<dbReference type="STRING" id="128403.WA1_26690"/>
<protein>
    <submittedName>
        <fullName evidence="2">NYN domain-containing protein</fullName>
    </submittedName>
</protein>
<comment type="caution">
    <text evidence="2">The sequence shown here is derived from an EMBL/GenBank/DDBJ whole genome shotgun (WGS) entry which is preliminary data.</text>
</comment>
<name>A0A139X6Y9_9CYAN</name>
<dbReference type="Proteomes" id="UP000076925">
    <property type="component" value="Unassembled WGS sequence"/>
</dbReference>
<dbReference type="Gene3D" id="3.40.50.1010">
    <property type="entry name" value="5'-nuclease"/>
    <property type="match status" value="1"/>
</dbReference>
<dbReference type="AlphaFoldDB" id="A0A139X6Y9"/>
<dbReference type="Pfam" id="PF01936">
    <property type="entry name" value="NYN"/>
    <property type="match status" value="1"/>
</dbReference>
<dbReference type="RefSeq" id="WP_017746829.1">
    <property type="nucleotide sequence ID" value="NZ_KQ976354.1"/>
</dbReference>
<evidence type="ECO:0000259" key="1">
    <source>
        <dbReference type="Pfam" id="PF01936"/>
    </source>
</evidence>
<accession>A0A139X6Y9</accession>
<dbReference type="PANTHER" id="PTHR35458">
    <property type="entry name" value="SLR0755 PROTEIN"/>
    <property type="match status" value="1"/>
</dbReference>
<feature type="domain" description="NYN" evidence="1">
    <location>
        <begin position="6"/>
        <end position="164"/>
    </location>
</feature>
<dbReference type="GO" id="GO:0004540">
    <property type="term" value="F:RNA nuclease activity"/>
    <property type="evidence" value="ECO:0007669"/>
    <property type="project" value="InterPro"/>
</dbReference>
<dbReference type="EMBL" id="ANNX02000029">
    <property type="protein sequence ID" value="KYC40403.1"/>
    <property type="molecule type" value="Genomic_DNA"/>
</dbReference>
<sequence length="191" mass="21796">MVNLHRVMIIADGDNAFMAAQNFNRKINWHKVRDYLADPKEGRELIEMVIYLGLPPARERFEEQRKSKEKFIYWARSNGFLVVAKEGKAKGDDYENNVDVVMAIDAIELALEVKPDIVVLVTGDSDFAYLAEKLRRRGIRVEVASVEQSLGSELKNSANSVVDLTEVFDKFDQHDTNQNYHRIGSSNVFDS</sequence>
<dbReference type="PANTHER" id="PTHR35458:SF8">
    <property type="entry name" value="SLR0650 PROTEIN"/>
    <property type="match status" value="1"/>
</dbReference>
<dbReference type="CDD" id="cd10911">
    <property type="entry name" value="PIN_LabA"/>
    <property type="match status" value="1"/>
</dbReference>
<reference evidence="2 3" key="1">
    <citation type="journal article" date="2013" name="Genome Biol. Evol.">
        <title>Genomes of Stigonematalean cyanobacteria (subsection V) and the evolution of oxygenic photosynthesis from prokaryotes to plastids.</title>
        <authorList>
            <person name="Dagan T."/>
            <person name="Roettger M."/>
            <person name="Stucken K."/>
            <person name="Landan G."/>
            <person name="Koch R."/>
            <person name="Major P."/>
            <person name="Gould S.B."/>
            <person name="Goremykin V.V."/>
            <person name="Rippka R."/>
            <person name="Tandeau de Marsac N."/>
            <person name="Gugger M."/>
            <person name="Lockhart P.J."/>
            <person name="Allen J.F."/>
            <person name="Brune I."/>
            <person name="Maus I."/>
            <person name="Puhler A."/>
            <person name="Martin W.F."/>
        </authorList>
    </citation>
    <scope>NUCLEOTIDE SEQUENCE [LARGE SCALE GENOMIC DNA]</scope>
    <source>
        <strain evidence="2 3">PCC 7110</strain>
    </source>
</reference>
<keyword evidence="3" id="KW-1185">Reference proteome</keyword>
<evidence type="ECO:0000313" key="3">
    <source>
        <dbReference type="Proteomes" id="UP000076925"/>
    </source>
</evidence>
<dbReference type="OrthoDB" id="9794137at2"/>
<proteinExistence type="predicted"/>
<gene>
    <name evidence="2" type="ORF">WA1_26690</name>
</gene>
<dbReference type="InterPro" id="IPR047140">
    <property type="entry name" value="LabA"/>
</dbReference>
<evidence type="ECO:0000313" key="2">
    <source>
        <dbReference type="EMBL" id="KYC40403.1"/>
    </source>
</evidence>